<gene>
    <name evidence="1" type="ORF">S01H4_35868</name>
</gene>
<comment type="caution">
    <text evidence="1">The sequence shown here is derived from an EMBL/GenBank/DDBJ whole genome shotgun (WGS) entry which is preliminary data.</text>
</comment>
<reference evidence="1" key="1">
    <citation type="journal article" date="2014" name="Front. Microbiol.">
        <title>High frequency of phylogenetically diverse reductive dehalogenase-homologous genes in deep subseafloor sedimentary metagenomes.</title>
        <authorList>
            <person name="Kawai M."/>
            <person name="Futagami T."/>
            <person name="Toyoda A."/>
            <person name="Takaki Y."/>
            <person name="Nishi S."/>
            <person name="Hori S."/>
            <person name="Arai W."/>
            <person name="Tsubouchi T."/>
            <person name="Morono Y."/>
            <person name="Uchiyama I."/>
            <person name="Ito T."/>
            <person name="Fujiyama A."/>
            <person name="Inagaki F."/>
            <person name="Takami H."/>
        </authorList>
    </citation>
    <scope>NUCLEOTIDE SEQUENCE</scope>
    <source>
        <strain evidence="1">Expedition CK06-06</strain>
    </source>
</reference>
<organism evidence="1">
    <name type="scientific">marine sediment metagenome</name>
    <dbReference type="NCBI Taxonomy" id="412755"/>
    <lineage>
        <taxon>unclassified sequences</taxon>
        <taxon>metagenomes</taxon>
        <taxon>ecological metagenomes</taxon>
    </lineage>
</organism>
<protein>
    <submittedName>
        <fullName evidence="1">Uncharacterized protein</fullName>
    </submittedName>
</protein>
<name>X1AIV5_9ZZZZ</name>
<sequence>TLRGIYEEAKLTTQWPNGVDPYRDLRDIATITS</sequence>
<proteinExistence type="predicted"/>
<dbReference type="AlphaFoldDB" id="X1AIV5"/>
<accession>X1AIV5</accession>
<dbReference type="EMBL" id="BART01019111">
    <property type="protein sequence ID" value="GAG82059.1"/>
    <property type="molecule type" value="Genomic_DNA"/>
</dbReference>
<feature type="non-terminal residue" evidence="1">
    <location>
        <position position="1"/>
    </location>
</feature>
<evidence type="ECO:0000313" key="1">
    <source>
        <dbReference type="EMBL" id="GAG82059.1"/>
    </source>
</evidence>